<comment type="caution">
    <text evidence="3">The sequence shown here is derived from an EMBL/GenBank/DDBJ whole genome shotgun (WGS) entry which is preliminary data.</text>
</comment>
<dbReference type="Pfam" id="PF14760">
    <property type="entry name" value="Rnk_N"/>
    <property type="match status" value="1"/>
</dbReference>
<dbReference type="Proteomes" id="UP001596045">
    <property type="component" value="Unassembled WGS sequence"/>
</dbReference>
<organism evidence="3 4">
    <name type="scientific">Paraherbaspirillum soli</name>
    <dbReference type="NCBI Taxonomy" id="631222"/>
    <lineage>
        <taxon>Bacteria</taxon>
        <taxon>Pseudomonadati</taxon>
        <taxon>Pseudomonadota</taxon>
        <taxon>Betaproteobacteria</taxon>
        <taxon>Burkholderiales</taxon>
        <taxon>Oxalobacteraceae</taxon>
        <taxon>Paraherbaspirillum</taxon>
    </lineage>
</organism>
<reference evidence="4" key="1">
    <citation type="journal article" date="2019" name="Int. J. Syst. Evol. Microbiol.">
        <title>The Global Catalogue of Microorganisms (GCM) 10K type strain sequencing project: providing services to taxonomists for standard genome sequencing and annotation.</title>
        <authorList>
            <consortium name="The Broad Institute Genomics Platform"/>
            <consortium name="The Broad Institute Genome Sequencing Center for Infectious Disease"/>
            <person name="Wu L."/>
            <person name="Ma J."/>
        </authorList>
    </citation>
    <scope>NUCLEOTIDE SEQUENCE [LARGE SCALE GENOMIC DNA]</scope>
    <source>
        <strain evidence="4">JCM 17066</strain>
    </source>
</reference>
<dbReference type="Gene3D" id="3.10.50.30">
    <property type="entry name" value="Transcription elongation factor, GreA/GreB, C-terminal domain"/>
    <property type="match status" value="1"/>
</dbReference>
<feature type="domain" description="Transcription elongation factor GreA/GreB C-terminal" evidence="1">
    <location>
        <begin position="55"/>
        <end position="128"/>
    </location>
</feature>
<keyword evidence="3" id="KW-0418">Kinase</keyword>
<dbReference type="RefSeq" id="WP_378995331.1">
    <property type="nucleotide sequence ID" value="NZ_JBHSMT010000008.1"/>
</dbReference>
<dbReference type="InterPro" id="IPR023459">
    <property type="entry name" value="Tscrpt_elong_fac_GreA/B_fam"/>
</dbReference>
<dbReference type="InterPro" id="IPR001437">
    <property type="entry name" value="Tscrpt_elong_fac_GreA/B_C"/>
</dbReference>
<evidence type="ECO:0000313" key="4">
    <source>
        <dbReference type="Proteomes" id="UP001596045"/>
    </source>
</evidence>
<accession>A0ABW0M571</accession>
<evidence type="ECO:0000259" key="1">
    <source>
        <dbReference type="Pfam" id="PF01272"/>
    </source>
</evidence>
<dbReference type="GO" id="GO:0016301">
    <property type="term" value="F:kinase activity"/>
    <property type="evidence" value="ECO:0007669"/>
    <property type="project" value="UniProtKB-KW"/>
</dbReference>
<dbReference type="PANTHER" id="PTHR30437:SF5">
    <property type="entry name" value="REGULATOR OF NUCLEOSIDE DIPHOSPHATE KINASE"/>
    <property type="match status" value="1"/>
</dbReference>
<keyword evidence="3" id="KW-0808">Transferase</keyword>
<dbReference type="InterPro" id="IPR029462">
    <property type="entry name" value="Rnk_N"/>
</dbReference>
<dbReference type="Pfam" id="PF01272">
    <property type="entry name" value="GreA_GreB"/>
    <property type="match status" value="1"/>
</dbReference>
<dbReference type="NCBIfam" id="NF004396">
    <property type="entry name" value="PRK05753.1"/>
    <property type="match status" value="1"/>
</dbReference>
<keyword evidence="4" id="KW-1185">Reference proteome</keyword>
<dbReference type="PANTHER" id="PTHR30437">
    <property type="entry name" value="TRANSCRIPTION ELONGATION FACTOR GREA"/>
    <property type="match status" value="1"/>
</dbReference>
<protein>
    <submittedName>
        <fullName evidence="3">Nucleoside diphosphate kinase regulator</fullName>
    </submittedName>
</protein>
<feature type="domain" description="Regulator of nucleoside diphosphate kinase N-terminal" evidence="2">
    <location>
        <begin position="7"/>
        <end position="47"/>
    </location>
</feature>
<evidence type="ECO:0000259" key="2">
    <source>
        <dbReference type="Pfam" id="PF14760"/>
    </source>
</evidence>
<name>A0ABW0M571_9BURK</name>
<proteinExistence type="predicted"/>
<dbReference type="Gene3D" id="1.10.286.20">
    <property type="match status" value="1"/>
</dbReference>
<gene>
    <name evidence="3" type="primary">rnk</name>
    <name evidence="3" type="ORF">ACFPM8_04355</name>
</gene>
<evidence type="ECO:0000313" key="3">
    <source>
        <dbReference type="EMBL" id="MFC5473180.1"/>
    </source>
</evidence>
<dbReference type="InterPro" id="IPR036953">
    <property type="entry name" value="GreA/GreB_C_sf"/>
</dbReference>
<sequence>MTMELKPPITISSFDLARIEQLLESNAYRNLPGIDALQSELGRAKVVVPEEIPPGLITMNSAARFVDDTTGAEYNLTLVYPGPANPPDSVSILAPVGSALLGLSVGQSISWQVPGGRALQLRVLEVKYQPEANGEFHL</sequence>
<dbReference type="SUPFAM" id="SSF54534">
    <property type="entry name" value="FKBP-like"/>
    <property type="match status" value="1"/>
</dbReference>
<dbReference type="EMBL" id="JBHSMT010000008">
    <property type="protein sequence ID" value="MFC5473180.1"/>
    <property type="molecule type" value="Genomic_DNA"/>
</dbReference>